<dbReference type="AlphaFoldDB" id="A0AAV5WI03"/>
<proteinExistence type="predicted"/>
<accession>A0AAV5WI03</accession>
<sequence>ATVYTILQLAECFQMKYATDRAEEYLINDMSILAEAYQLSDQFRLRKLQNAVLAVINDISYVHEMRGKWWKDLSEGAKCALLEKVLELTKPQ</sequence>
<organism evidence="1 2">
    <name type="scientific">Pristionchus fissidentatus</name>
    <dbReference type="NCBI Taxonomy" id="1538716"/>
    <lineage>
        <taxon>Eukaryota</taxon>
        <taxon>Metazoa</taxon>
        <taxon>Ecdysozoa</taxon>
        <taxon>Nematoda</taxon>
        <taxon>Chromadorea</taxon>
        <taxon>Rhabditida</taxon>
        <taxon>Rhabditina</taxon>
        <taxon>Diplogasteromorpha</taxon>
        <taxon>Diplogasteroidea</taxon>
        <taxon>Neodiplogasteridae</taxon>
        <taxon>Pristionchus</taxon>
    </lineage>
</organism>
<reference evidence="1" key="1">
    <citation type="submission" date="2023-10" db="EMBL/GenBank/DDBJ databases">
        <title>Genome assembly of Pristionchus species.</title>
        <authorList>
            <person name="Yoshida K."/>
            <person name="Sommer R.J."/>
        </authorList>
    </citation>
    <scope>NUCLEOTIDE SEQUENCE</scope>
    <source>
        <strain evidence="1">RS5133</strain>
    </source>
</reference>
<protein>
    <submittedName>
        <fullName evidence="1">Uncharacterized protein</fullName>
    </submittedName>
</protein>
<feature type="non-terminal residue" evidence="1">
    <location>
        <position position="1"/>
    </location>
</feature>
<evidence type="ECO:0000313" key="1">
    <source>
        <dbReference type="EMBL" id="GMT29439.1"/>
    </source>
</evidence>
<gene>
    <name evidence="1" type="ORF">PFISCL1PPCAC_20736</name>
</gene>
<dbReference type="Proteomes" id="UP001432322">
    <property type="component" value="Unassembled WGS sequence"/>
</dbReference>
<evidence type="ECO:0000313" key="2">
    <source>
        <dbReference type="Proteomes" id="UP001432322"/>
    </source>
</evidence>
<comment type="caution">
    <text evidence="1">The sequence shown here is derived from an EMBL/GenBank/DDBJ whole genome shotgun (WGS) entry which is preliminary data.</text>
</comment>
<name>A0AAV5WI03_9BILA</name>
<dbReference type="EMBL" id="BTSY01000005">
    <property type="protein sequence ID" value="GMT29439.1"/>
    <property type="molecule type" value="Genomic_DNA"/>
</dbReference>
<keyword evidence="2" id="KW-1185">Reference proteome</keyword>